<accession>A0A1U7HSD4</accession>
<dbReference type="PANTHER" id="PTHR47485">
    <property type="entry name" value="THYLAKOID LUMENAL 17.4 KDA PROTEIN, CHLOROPLASTIC"/>
    <property type="match status" value="1"/>
</dbReference>
<evidence type="ECO:0000256" key="3">
    <source>
        <dbReference type="SAM" id="Phobius"/>
    </source>
</evidence>
<keyword evidence="3" id="KW-1133">Transmembrane helix</keyword>
<feature type="compositionally biased region" description="Low complexity" evidence="2">
    <location>
        <begin position="10"/>
        <end position="25"/>
    </location>
</feature>
<dbReference type="Pfam" id="PF00805">
    <property type="entry name" value="Pentapeptide"/>
    <property type="match status" value="3"/>
</dbReference>
<organism evidence="4 5">
    <name type="scientific">Hydrococcus rivularis NIES-593</name>
    <dbReference type="NCBI Taxonomy" id="1921803"/>
    <lineage>
        <taxon>Bacteria</taxon>
        <taxon>Bacillati</taxon>
        <taxon>Cyanobacteriota</taxon>
        <taxon>Cyanophyceae</taxon>
        <taxon>Pleurocapsales</taxon>
        <taxon>Hydrococcaceae</taxon>
        <taxon>Hydrococcus</taxon>
    </lineage>
</organism>
<dbReference type="Gene3D" id="2.160.20.80">
    <property type="entry name" value="E3 ubiquitin-protein ligase SopA"/>
    <property type="match status" value="2"/>
</dbReference>
<feature type="transmembrane region" description="Helical" evidence="3">
    <location>
        <begin position="267"/>
        <end position="288"/>
    </location>
</feature>
<gene>
    <name evidence="4" type="ORF">NIES593_00010</name>
</gene>
<feature type="transmembrane region" description="Helical" evidence="3">
    <location>
        <begin position="225"/>
        <end position="247"/>
    </location>
</feature>
<dbReference type="SUPFAM" id="SSF141571">
    <property type="entry name" value="Pentapeptide repeat-like"/>
    <property type="match status" value="1"/>
</dbReference>
<evidence type="ECO:0000313" key="4">
    <source>
        <dbReference type="EMBL" id="OKH26492.1"/>
    </source>
</evidence>
<feature type="transmembrane region" description="Helical" evidence="3">
    <location>
        <begin position="132"/>
        <end position="148"/>
    </location>
</feature>
<reference evidence="4 5" key="1">
    <citation type="submission" date="2016-11" db="EMBL/GenBank/DDBJ databases">
        <title>Draft Genome Sequences of Nine Cyanobacterial Strains from Diverse Habitats.</title>
        <authorList>
            <person name="Zhu T."/>
            <person name="Hou S."/>
            <person name="Lu X."/>
            <person name="Hess W.R."/>
        </authorList>
    </citation>
    <scope>NUCLEOTIDE SEQUENCE [LARGE SCALE GENOMIC DNA]</scope>
    <source>
        <strain evidence="4 5">NIES-593</strain>
    </source>
</reference>
<dbReference type="PANTHER" id="PTHR47485:SF1">
    <property type="entry name" value="THYLAKOID LUMENAL 17.4 KDA PROTEIN, CHLOROPLASTIC"/>
    <property type="match status" value="1"/>
</dbReference>
<dbReference type="OrthoDB" id="528457at2"/>
<feature type="transmembrane region" description="Helical" evidence="3">
    <location>
        <begin position="99"/>
        <end position="126"/>
    </location>
</feature>
<proteinExistence type="predicted"/>
<keyword evidence="5" id="KW-1185">Reference proteome</keyword>
<dbReference type="InterPro" id="IPR001646">
    <property type="entry name" value="5peptide_repeat"/>
</dbReference>
<keyword evidence="3" id="KW-0812">Transmembrane</keyword>
<feature type="region of interest" description="Disordered" evidence="2">
    <location>
        <begin position="1"/>
        <end position="26"/>
    </location>
</feature>
<feature type="transmembrane region" description="Helical" evidence="3">
    <location>
        <begin position="160"/>
        <end position="180"/>
    </location>
</feature>
<dbReference type="Proteomes" id="UP000186868">
    <property type="component" value="Unassembled WGS sequence"/>
</dbReference>
<dbReference type="RefSeq" id="WP_073597646.1">
    <property type="nucleotide sequence ID" value="NZ_MRCB01000001.1"/>
</dbReference>
<feature type="transmembrane region" description="Helical" evidence="3">
    <location>
        <begin position="192"/>
        <end position="218"/>
    </location>
</feature>
<keyword evidence="1" id="KW-0677">Repeat</keyword>
<evidence type="ECO:0000313" key="5">
    <source>
        <dbReference type="Proteomes" id="UP000186868"/>
    </source>
</evidence>
<evidence type="ECO:0000256" key="1">
    <source>
        <dbReference type="ARBA" id="ARBA00022737"/>
    </source>
</evidence>
<evidence type="ECO:0008006" key="6">
    <source>
        <dbReference type="Google" id="ProtNLM"/>
    </source>
</evidence>
<comment type="caution">
    <text evidence="4">The sequence shown here is derived from an EMBL/GenBank/DDBJ whole genome shotgun (WGS) entry which is preliminary data.</text>
</comment>
<dbReference type="AlphaFoldDB" id="A0A1U7HSD4"/>
<sequence>MPDDISHEQNLSSKSFKSKNLSGKSFEGKDLTRSDFRGANIRGANFTNAKLVEANFSSADIRGANFTNAIFIDIKVNFSSEDVQGANFSSAKAGLQKRWIAFLLVASFLLSAISAYFPAAIGLLATTMRLDLPNLLLGVVILFFLIIFRRTIIHKGLNLAENFAQVFAISFGFGFLVLIASGDFANAIPTAFALGVTFVVVFAAAVAVTFAGAFAIAIATATARVFVEVVTFAGAGAGAGAAIYTVYVNANYLFDGLSDFDSGALAYTNAVGSFLGSGFFALLSSYIASQSFKGDEKYTVIRKAAMKIAAIGGTKFYNANLTKANFQNATLKSTDFREANLTRTCFYKAKELDSILPGATYLKNPELLQLLITPKDSVPKDSVKKNFNNQVLQGVNLDGYDLTGYQFIGTNFYQSSLKEANLKQAILVRTQFESADLTGAKLTEACIEGWLVTKTTKLEDIECDSIFMKLSENGSKIDQMPPRGKFKPGEFKNFIKTILDTIELYNDFDMNPKVALQVIESLSKNYSTQLEIVGIRRTEYGINLIVKSSRSIDEQQLKDEYHYEYNQTLSLDLADPQKILPDNTEILEIVTNMVEEAKNRPTTYVKYNSGIVAGIYNNQGDTMSDKSNPIHFGNVGGDVTGVAGGDISGVAGKDITGTAGGDISGTVTTTIAQLEKSDTPEAPKLAELLKQLQEAIESDTNLSDDDKVTALEQVKAIAESGQKPKEGAMQKVAKNALTMLRGTIAILPSTASLFEACNKLLPLISKLLGLG</sequence>
<keyword evidence="3" id="KW-0472">Membrane</keyword>
<name>A0A1U7HSD4_9CYAN</name>
<protein>
    <recommendedName>
        <fullName evidence="6">Low-complexity protein</fullName>
    </recommendedName>
</protein>
<evidence type="ECO:0000256" key="2">
    <source>
        <dbReference type="SAM" id="MobiDB-lite"/>
    </source>
</evidence>
<dbReference type="EMBL" id="MRCB01000001">
    <property type="protein sequence ID" value="OKH26492.1"/>
    <property type="molecule type" value="Genomic_DNA"/>
</dbReference>